<evidence type="ECO:0000313" key="7">
    <source>
        <dbReference type="EMBL" id="CAI0652747.1"/>
    </source>
</evidence>
<dbReference type="Pfam" id="PF03738">
    <property type="entry name" value="GSP_synth"/>
    <property type="match status" value="1"/>
</dbReference>
<evidence type="ECO:0000256" key="2">
    <source>
        <dbReference type="ARBA" id="ARBA00022723"/>
    </source>
</evidence>
<feature type="domain" description="Glutathionylspermidine synthase pre-ATP-grasp-like" evidence="6">
    <location>
        <begin position="1"/>
        <end position="124"/>
    </location>
</feature>
<accession>A0A9W4S5D7</accession>
<reference evidence="7" key="1">
    <citation type="submission" date="2022-08" db="EMBL/GenBank/DDBJ databases">
        <authorList>
            <person name="Giroux E."/>
            <person name="Giroux E."/>
        </authorList>
    </citation>
    <scope>NUCLEOTIDE SEQUENCE</scope>
    <source>
        <strain evidence="7">H1091258</strain>
    </source>
</reference>
<keyword evidence="3" id="KW-0547">Nucleotide-binding</keyword>
<name>A0A9W4S5D7_9PEZI</name>
<dbReference type="SUPFAM" id="SSF56059">
    <property type="entry name" value="Glutathione synthetase ATP-binding domain-like"/>
    <property type="match status" value="1"/>
</dbReference>
<gene>
    <name evidence="7" type="ORF">CGXH109_LOCUS120225</name>
</gene>
<keyword evidence="8" id="KW-1185">Reference proteome</keyword>
<organism evidence="7 8">
    <name type="scientific">Colletotrichum noveboracense</name>
    <dbReference type="NCBI Taxonomy" id="2664923"/>
    <lineage>
        <taxon>Eukaryota</taxon>
        <taxon>Fungi</taxon>
        <taxon>Dikarya</taxon>
        <taxon>Ascomycota</taxon>
        <taxon>Pezizomycotina</taxon>
        <taxon>Sordariomycetes</taxon>
        <taxon>Hypocreomycetidae</taxon>
        <taxon>Glomerellales</taxon>
        <taxon>Glomerellaceae</taxon>
        <taxon>Colletotrichum</taxon>
        <taxon>Colletotrichum gloeosporioides species complex</taxon>
    </lineage>
</organism>
<keyword evidence="4" id="KW-0067">ATP-binding</keyword>
<evidence type="ECO:0000256" key="3">
    <source>
        <dbReference type="ARBA" id="ARBA00022741"/>
    </source>
</evidence>
<evidence type="ECO:0000259" key="6">
    <source>
        <dbReference type="Pfam" id="PF03738"/>
    </source>
</evidence>
<evidence type="ECO:0000313" key="8">
    <source>
        <dbReference type="Proteomes" id="UP001152533"/>
    </source>
</evidence>
<evidence type="ECO:0000256" key="5">
    <source>
        <dbReference type="ARBA" id="ARBA00022842"/>
    </source>
</evidence>
<dbReference type="AlphaFoldDB" id="A0A9W4S5D7"/>
<dbReference type="GO" id="GO:0016874">
    <property type="term" value="F:ligase activity"/>
    <property type="evidence" value="ECO:0007669"/>
    <property type="project" value="UniProtKB-KW"/>
</dbReference>
<evidence type="ECO:0000256" key="1">
    <source>
        <dbReference type="ARBA" id="ARBA00022598"/>
    </source>
</evidence>
<evidence type="ECO:0000256" key="4">
    <source>
        <dbReference type="ARBA" id="ARBA00022840"/>
    </source>
</evidence>
<dbReference type="InterPro" id="IPR005494">
    <property type="entry name" value="GSPS_pre-ATP-grasp-like_dom"/>
</dbReference>
<keyword evidence="5" id="KW-0460">Magnesium</keyword>
<dbReference type="Gene3D" id="3.30.1490.330">
    <property type="match status" value="1"/>
</dbReference>
<dbReference type="GO" id="GO:0005524">
    <property type="term" value="F:ATP binding"/>
    <property type="evidence" value="ECO:0007669"/>
    <property type="project" value="UniProtKB-KW"/>
</dbReference>
<comment type="caution">
    <text evidence="7">The sequence shown here is derived from an EMBL/GenBank/DDBJ whole genome shotgun (WGS) entry which is preliminary data.</text>
</comment>
<keyword evidence="1" id="KW-0436">Ligase</keyword>
<keyword evidence="2" id="KW-0479">Metal-binding</keyword>
<protein>
    <recommendedName>
        <fullName evidence="6">Glutathionylspermidine synthase pre-ATP-grasp-like domain-containing protein</fullName>
    </recommendedName>
</protein>
<dbReference type="Proteomes" id="UP001152533">
    <property type="component" value="Unassembled WGS sequence"/>
</dbReference>
<proteinExistence type="predicted"/>
<dbReference type="GO" id="GO:0046872">
    <property type="term" value="F:metal ion binding"/>
    <property type="evidence" value="ECO:0007669"/>
    <property type="project" value="UniProtKB-KW"/>
</dbReference>
<sequence>MLWSNKSNFAILWKLFKDDPRGKWLLSTYVDAAPSSMTSYARKPIFAREGADVVLQRNGKVIEDASTGDHGAEGYVMQELALLPQFKAADGNACFPVIELWFIDGDPARMGIREDRTPITTNTSGGPATYEKQRIPDSEEIEEQMRVAPFFDSFDWEENEIVSFMKKVVLG</sequence>
<dbReference type="EMBL" id="CAMGZC010001429">
    <property type="protein sequence ID" value="CAI0652747.1"/>
    <property type="molecule type" value="Genomic_DNA"/>
</dbReference>